<name>A0A9W4T1M6_9GLOM</name>
<sequence length="69" mass="8295">CFFVILSWLQLFFTHPTMIPVVFPTRFNDFARFNSRRSERIEIFEFVSTGQEGVEYCESTEEFILRFSV</sequence>
<protein>
    <submittedName>
        <fullName evidence="2">17300_t:CDS:1</fullName>
    </submittedName>
</protein>
<evidence type="ECO:0000256" key="1">
    <source>
        <dbReference type="SAM" id="SignalP"/>
    </source>
</evidence>
<reference evidence="2" key="1">
    <citation type="submission" date="2022-08" db="EMBL/GenBank/DDBJ databases">
        <authorList>
            <person name="Kallberg Y."/>
            <person name="Tangrot J."/>
            <person name="Rosling A."/>
        </authorList>
    </citation>
    <scope>NUCLEOTIDE SEQUENCE</scope>
    <source>
        <strain evidence="2">Wild A</strain>
    </source>
</reference>
<evidence type="ECO:0000313" key="3">
    <source>
        <dbReference type="Proteomes" id="UP001153678"/>
    </source>
</evidence>
<proteinExistence type="predicted"/>
<keyword evidence="3" id="KW-1185">Reference proteome</keyword>
<keyword evidence="1" id="KW-0732">Signal</keyword>
<evidence type="ECO:0000313" key="2">
    <source>
        <dbReference type="EMBL" id="CAI2187173.1"/>
    </source>
</evidence>
<gene>
    <name evidence="2" type="ORF">FWILDA_LOCUS12943</name>
</gene>
<accession>A0A9W4T1M6</accession>
<organism evidence="2 3">
    <name type="scientific">Funneliformis geosporum</name>
    <dbReference type="NCBI Taxonomy" id="1117311"/>
    <lineage>
        <taxon>Eukaryota</taxon>
        <taxon>Fungi</taxon>
        <taxon>Fungi incertae sedis</taxon>
        <taxon>Mucoromycota</taxon>
        <taxon>Glomeromycotina</taxon>
        <taxon>Glomeromycetes</taxon>
        <taxon>Glomerales</taxon>
        <taxon>Glomeraceae</taxon>
        <taxon>Funneliformis</taxon>
    </lineage>
</organism>
<dbReference type="EMBL" id="CAMKVN010004489">
    <property type="protein sequence ID" value="CAI2187173.1"/>
    <property type="molecule type" value="Genomic_DNA"/>
</dbReference>
<feature type="non-terminal residue" evidence="2">
    <location>
        <position position="1"/>
    </location>
</feature>
<dbReference type="Proteomes" id="UP001153678">
    <property type="component" value="Unassembled WGS sequence"/>
</dbReference>
<feature type="chain" id="PRO_5040775368" evidence="1">
    <location>
        <begin position="25"/>
        <end position="69"/>
    </location>
</feature>
<feature type="signal peptide" evidence="1">
    <location>
        <begin position="1"/>
        <end position="24"/>
    </location>
</feature>
<comment type="caution">
    <text evidence="2">The sequence shown here is derived from an EMBL/GenBank/DDBJ whole genome shotgun (WGS) entry which is preliminary data.</text>
</comment>
<dbReference type="AlphaFoldDB" id="A0A9W4T1M6"/>